<dbReference type="Pfam" id="PF23702">
    <property type="entry name" value="ARM_ECM29"/>
    <property type="match status" value="1"/>
</dbReference>
<dbReference type="Pfam" id="PF24492">
    <property type="entry name" value="HEAT_ECM29"/>
    <property type="match status" value="1"/>
</dbReference>
<organism evidence="9">
    <name type="scientific">Panstrongylus megistus</name>
    <dbReference type="NCBI Taxonomy" id="65343"/>
    <lineage>
        <taxon>Eukaryota</taxon>
        <taxon>Metazoa</taxon>
        <taxon>Ecdysozoa</taxon>
        <taxon>Arthropoda</taxon>
        <taxon>Hexapoda</taxon>
        <taxon>Insecta</taxon>
        <taxon>Pterygota</taxon>
        <taxon>Neoptera</taxon>
        <taxon>Paraneoptera</taxon>
        <taxon>Hemiptera</taxon>
        <taxon>Heteroptera</taxon>
        <taxon>Panheteroptera</taxon>
        <taxon>Cimicomorpha</taxon>
        <taxon>Reduviidae</taxon>
        <taxon>Triatominae</taxon>
        <taxon>Panstrongylus</taxon>
    </lineage>
</organism>
<feature type="compositionally biased region" description="Basic and acidic residues" evidence="5">
    <location>
        <begin position="828"/>
        <end position="840"/>
    </location>
</feature>
<accession>A0A069DYF7</accession>
<proteinExistence type="evidence at transcript level"/>
<dbReference type="PANTHER" id="PTHR23346:SF19">
    <property type="entry name" value="PROTEASOME ADAPTER AND SCAFFOLD PROTEIN ECM29"/>
    <property type="match status" value="1"/>
</dbReference>
<dbReference type="GO" id="GO:0005737">
    <property type="term" value="C:cytoplasm"/>
    <property type="evidence" value="ECO:0007669"/>
    <property type="project" value="UniProtKB-SubCell"/>
</dbReference>
<dbReference type="InterPro" id="IPR055444">
    <property type="entry name" value="ARM_ECM29"/>
</dbReference>
<keyword evidence="3" id="KW-0677">Repeat</keyword>
<dbReference type="GO" id="GO:0000502">
    <property type="term" value="C:proteasome complex"/>
    <property type="evidence" value="ECO:0007669"/>
    <property type="project" value="UniProtKB-KW"/>
</dbReference>
<dbReference type="GO" id="GO:0060090">
    <property type="term" value="F:molecular adaptor activity"/>
    <property type="evidence" value="ECO:0007669"/>
    <property type="project" value="InterPro"/>
</dbReference>
<dbReference type="Pfam" id="PF23731">
    <property type="entry name" value="ARM_ECM29_C"/>
    <property type="match status" value="1"/>
</dbReference>
<evidence type="ECO:0000256" key="4">
    <source>
        <dbReference type="ARBA" id="ARBA00022942"/>
    </source>
</evidence>
<keyword evidence="2" id="KW-0963">Cytoplasm</keyword>
<dbReference type="Pfam" id="PF13001">
    <property type="entry name" value="ECM29_N"/>
    <property type="match status" value="1"/>
</dbReference>
<keyword evidence="4 9" id="KW-0647">Proteasome</keyword>
<evidence type="ECO:0000259" key="8">
    <source>
        <dbReference type="Pfam" id="PF24492"/>
    </source>
</evidence>
<feature type="domain" description="Proteasome component Ecm29 N-terminal" evidence="6">
    <location>
        <begin position="11"/>
        <end position="467"/>
    </location>
</feature>
<evidence type="ECO:0000313" key="9">
    <source>
        <dbReference type="EMBL" id="JAC88827.1"/>
    </source>
</evidence>
<protein>
    <submittedName>
        <fullName evidence="9">Putative proteasome-associated protein ecm29</fullName>
    </submittedName>
</protein>
<dbReference type="GO" id="GO:0036503">
    <property type="term" value="P:ERAD pathway"/>
    <property type="evidence" value="ECO:0007669"/>
    <property type="project" value="TreeGrafter"/>
</dbReference>
<comment type="subcellular location">
    <subcellularLocation>
        <location evidence="1">Cytoplasm</location>
    </subcellularLocation>
</comment>
<evidence type="ECO:0000256" key="2">
    <source>
        <dbReference type="ARBA" id="ARBA00022490"/>
    </source>
</evidence>
<sequence>MGEFSEEAVLLERMFLRIVMCDTEEQFEVCLNKFLPTVITKSGSQEEIVRNKVVELLSHVSKRVKASKSVQLPLDSLVELYQDPNASIFIINFTIIYIKMGFMRLSKDKKMELLPILIKVAEYKPIQHQESICILLLSSLVDFKYPKEEEKRKNILGLNEWPKFKKLLLEMMLDVLLFPYGCTGEGNLTDISLYSYRRLTRDGLLDLTADAVEKLKQNVTEFAGVLGGTEVYPHLVVASGDARTAVADIAENVIKKSPDVDLESTAVVAPLYALYLREGTGEKKVQALNMRTRIKLIQHMTKFRVLLWPGAMKVLFESLYGSYTNARLRILALGYFATMIKYLPQAQMDQVWLVLLNAGLMKLLSEEETDARTKLQAYQLFSTLILRCPHLAVKDLSPVEFIFKAIDKEIEPDIISAARDAAVSMARAYRGISGVEESLLKPLLVSRLEVPATRAAAVRFMVQALKHSCDKVYLLIKAAVPGKYSQVRDEDSIMEAKKALYSGLKNRSGTENGTNYLVPFSEFLKLVLSQDAITEHSPEMLVEIITYLRLCLACDAGIDGPLENITHPSDATASIRRCLSSLNQSDPTAIQGYVNMITRLVLAQPDAVGLSALLEVVGCLKQVASPVLQEKLKFFKQLTKHVREDVRCLSSEVLSFLVPLHEIEAMQQLTLETCKTALPNKEFEELHGAILRLGHLTARSGSISKDAVQTISDFLSNTSLCNAAVTSLGLMCILAPLPITSEDSEKLTNTLLDMVFDTKLTSKIKDRVCSTLSQIVVSEESFQYKDLIIEKLLESCKQIKEVELCLSTGETVASCILGRGSSLSGDPWTKEPSQEEERRRSLPNGVIRSADESLGKTLGSILGCLSNDRHPATRQTLCFWLLAITKQCSFLPSMSSRLSEIQTGFMDLLSDSNALLQEGAGKGLSLVYDATQDPNAKRELLRTVVEQLTAGRKSVAKVSDDTKLFQEGELGETPSGGKLSTYKELCQLATDLNQPDLIYKFMHLANHNAVWNSKKGAAYTISSLVSKAGTDLDAHLPQVLVKLYRYQFDPVPHIQQSMASIWCSLAPPDTLEKYYKEIFDDLLVNLTAVHWRVRISCCQAFQDFIRGIGGNNLLKNKPEKIGEFWRQLFRVMDDIHEGTRNAATSTAKILSKICIRECQKDMGKAGRKMAGIILPVILEVGIKSRVSEIRNVSVSTLTEVVKGSIPREDTPNIVLALLRAGADLESSLLNAMAVRVSGVSAAASEALDVARVPAMKSHHLVQALVTCVPYVDAEMLGTMQSEILDLLKPSAGFGTRIATSHFIVLLSHHLTKEEFQPYVGKFLGGLLNGVSDRSPGLRNHYASCIGQILRTAKDSSVVRLLEKLKALYLEKHEETGRRAVCHTLQAIVTYSQDCIRDKQDLTLPLVFFAKHLEKLPDGQNSSEFEEWGNLWEDLDAGFGAMANCEGPIVNFCEAALGSQLWKVKAQAGRAITNLCQRRGEDLQDARRQSLLNLFIGSLSGRTWDGKEDLLHALAALMKYPKCIEGTEIESQLIEAMLKECKKERAVYKRHALQALGDVMASLSSDYFDKIYEILKEIFNNDDSDFESGDKDNGEKYNNKYLMLETCYETLSKSWPKMQITQEKYCEDIVGACVQRLRGSTRQVQVAVMSSLCAIADKSKSLLKDGDHGQVTRLNESFVTALDLAFSITKHTKLRKEALNLLHILQNIYKDHNNEHYAQIKDVFDKFKPILEADSAPEIKSRFIDIKESFQKT</sequence>
<dbReference type="InterPro" id="IPR024372">
    <property type="entry name" value="Ecm29_N"/>
</dbReference>
<dbReference type="PANTHER" id="PTHR23346">
    <property type="entry name" value="TRANSLATIONAL ACTIVATOR GCN1-RELATED"/>
    <property type="match status" value="1"/>
</dbReference>
<name>A0A069DYF7_9HEMI</name>
<evidence type="ECO:0000259" key="6">
    <source>
        <dbReference type="Pfam" id="PF13001"/>
    </source>
</evidence>
<dbReference type="InterPro" id="IPR016024">
    <property type="entry name" value="ARM-type_fold"/>
</dbReference>
<evidence type="ECO:0000256" key="3">
    <source>
        <dbReference type="ARBA" id="ARBA00022737"/>
    </source>
</evidence>
<dbReference type="InterPro" id="IPR055443">
    <property type="entry name" value="HEAT_ECM29"/>
</dbReference>
<feature type="region of interest" description="Disordered" evidence="5">
    <location>
        <begin position="824"/>
        <end position="846"/>
    </location>
</feature>
<dbReference type="EMBL" id="GBGD01000062">
    <property type="protein sequence ID" value="JAC88827.1"/>
    <property type="molecule type" value="mRNA"/>
</dbReference>
<dbReference type="InterPro" id="IPR011989">
    <property type="entry name" value="ARM-like"/>
</dbReference>
<evidence type="ECO:0000259" key="7">
    <source>
        <dbReference type="Pfam" id="PF23702"/>
    </source>
</evidence>
<reference evidence="9" key="1">
    <citation type="journal article" date="2015" name="J. Med. Entomol.">
        <title>A Deep Insight Into the Sialotranscriptome of the Chagas Disease Vector, Panstrongylus megistus (Hemiptera: Heteroptera).</title>
        <authorList>
            <person name="Ribeiro J.M."/>
            <person name="Schwarz A."/>
            <person name="Francischetti I.M."/>
        </authorList>
    </citation>
    <scope>NUCLEOTIDE SEQUENCE</scope>
    <source>
        <tissue evidence="9">Salivary glands</tissue>
    </source>
</reference>
<dbReference type="Gene3D" id="1.25.10.10">
    <property type="entry name" value="Leucine-rich Repeat Variant"/>
    <property type="match status" value="3"/>
</dbReference>
<feature type="domain" description="ECM29 ARM-like repeats" evidence="7">
    <location>
        <begin position="580"/>
        <end position="716"/>
    </location>
</feature>
<evidence type="ECO:0000256" key="1">
    <source>
        <dbReference type="ARBA" id="ARBA00004496"/>
    </source>
</evidence>
<evidence type="ECO:0000256" key="5">
    <source>
        <dbReference type="SAM" id="MobiDB-lite"/>
    </source>
</evidence>
<dbReference type="GO" id="GO:0005634">
    <property type="term" value="C:nucleus"/>
    <property type="evidence" value="ECO:0007669"/>
    <property type="project" value="TreeGrafter"/>
</dbReference>
<dbReference type="SUPFAM" id="SSF48371">
    <property type="entry name" value="ARM repeat"/>
    <property type="match status" value="3"/>
</dbReference>
<feature type="domain" description="Proteasome adapter and scaffold protein ECM29 HEAT-repeat" evidence="8">
    <location>
        <begin position="1210"/>
        <end position="1369"/>
    </location>
</feature>
<dbReference type="GO" id="GO:0043248">
    <property type="term" value="P:proteasome assembly"/>
    <property type="evidence" value="ECO:0007669"/>
    <property type="project" value="InterPro"/>
</dbReference>